<sequence>RLESDDRETNPNRTDFSSSQFDHQIYFAHRPGPVYTITESPAEAEGPGDREGIYHAERIERKPLHSDVLPTLISPEMAADSARRRSRWDFILYEIFKNNSIEQQIPIITPIRTAPQPPSTTQNEIKDFEKENIPSSVPPLIENKEHPELNNNLIGEIKLVETSENVELVDDNAPPQSPRLKRSPAMNLTTFTSDTTSSTTSSMPSSSSVEDKRIVTDDASVQPLSTTITTAIYSKPELPPTTTGITSTTISNNFTAQQFQYPPLPVVCAEMGRRRLPSLPSSAVQQQILQQNYFQGLTFASTSAQQRQQPIIPSLSYQAPQTSSSAIFDGISQDNLNLINRRHSSFITTPSTSTTHPITYYTSYAPEKCDAAVGTNGQEPDYFSEIQQKKDETFFVDLQQNQQTLLNKSAQLYGRCYPGSTLDHLSLTASIIPGATFRSQEEISPKFQKKQSSYSRSLGSLLMQPLNIPTSASTSPSSSILKSVKPLLSSSLASSPWKNTATTTKVSQRQQKPIINNAEQRATQETICQLMFKKELREALTKRREELDTCEIEARHRQYLIDRWLRNGGDLLLSSTGASSLPIRPSELDSIPNVVKCSLPKDLIAGARVVPSTLKKQQKTAIPHYGLPSTSEQHQRIGIAHSVACQANVEDSSSLPTFSTTTLPNQPHKKFLSKDYGSNTKREEINKRLQQQTIKRPIDARDACTQTALCAETQTDPSVEIDDAVNGLSGQERMWTSEEKLRRQLLLRVWLPPYSGAHRLQQPMSDDPSSRRYLSSTSIDWSQQRSHPYHPWQRYRESNRLGRFHLTDSDTQSERGRKERCVRAELEQRRKQYFNSLGDLRYNDLTTTKQRYWPQYQQEFIPKFPSHPASQPFPQQQFQPSFNSTNSLPRAWPESGGLLSMPYQRPLHDRSRYTYVYGSYSLQDLDSSNNYLGEFSDSFGREQLYGQRLDSQFDAMQNIGRQQRPPYWQPSRSLNQLNHAFVDDFQMSGFQRPPKKQTDFLDIQPSTSQFIDGNFSHIRKSPAPNELLSEYANFLNNRFIEQQRQQRIADERERERQLPLQRPFGGQDYAGIPGYRDNLPPYNDYFDVQRQMQYFPDTQQQYHQRQPNLWQIPPGFAYEDQQQQPFVYSRNETNYGARPPPTPEYGNFGWREQPSSYRQPFGNNDLTSNRIMPPNYRIPQTQQYTQQQFPSSSLSQPFNKHHQQHQSRSLPPSILRKRQPPLRSADESWPNELSNEWPQNIREINKMTTDLGIRVVGGKRMSNGDLGAFISSVDKSCAQEMLGELVEGDQVLEWNGVLLSGKTYEEVERIIQAGTGEIEMIVSCKNGQKRINNCDDYLNGCEEKKGNERRIDGGKISRDVKIAFANSRLKDKQESLAYTPQEELLQVYVLAARALPCREGGIPPNAYVKIYLLPGRKVSNKRRTKYQPKNSNPIWDQLLEYSISVDRLASHFLEFTVYNYDRDRRSENQPLGQCLVSLGDTSIVFSGTPRWFALQPPSFTYSSTNEEMTDFDLINNQQQNERFLDYNPIALDMLDGYPAIA</sequence>
<dbReference type="GO" id="GO:0050806">
    <property type="term" value="P:positive regulation of synaptic transmission"/>
    <property type="evidence" value="ECO:0007669"/>
    <property type="project" value="TreeGrafter"/>
</dbReference>
<dbReference type="SMART" id="SM00228">
    <property type="entry name" value="PDZ"/>
    <property type="match status" value="1"/>
</dbReference>
<organism evidence="6 7">
    <name type="scientific">Meloidogyne javanica</name>
    <name type="common">Root-knot nematode worm</name>
    <dbReference type="NCBI Taxonomy" id="6303"/>
    <lineage>
        <taxon>Eukaryota</taxon>
        <taxon>Metazoa</taxon>
        <taxon>Ecdysozoa</taxon>
        <taxon>Nematoda</taxon>
        <taxon>Chromadorea</taxon>
        <taxon>Rhabditida</taxon>
        <taxon>Tylenchina</taxon>
        <taxon>Tylenchomorpha</taxon>
        <taxon>Tylenchoidea</taxon>
        <taxon>Meloidogynidae</taxon>
        <taxon>Meloidogyninae</taxon>
        <taxon>Meloidogyne</taxon>
        <taxon>Meloidogyne incognita group</taxon>
    </lineage>
</organism>
<accession>A0A915M643</accession>
<feature type="region of interest" description="Disordered" evidence="3">
    <location>
        <begin position="654"/>
        <end position="674"/>
    </location>
</feature>
<feature type="compositionally biased region" description="Low complexity" evidence="3">
    <location>
        <begin position="190"/>
        <end position="208"/>
    </location>
</feature>
<dbReference type="InterPro" id="IPR001478">
    <property type="entry name" value="PDZ"/>
</dbReference>
<reference evidence="7" key="1">
    <citation type="submission" date="2022-11" db="UniProtKB">
        <authorList>
            <consortium name="WormBaseParasite"/>
        </authorList>
    </citation>
    <scope>IDENTIFICATION</scope>
</reference>
<feature type="domain" description="PDZ" evidence="5">
    <location>
        <begin position="1241"/>
        <end position="1326"/>
    </location>
</feature>
<dbReference type="Gene3D" id="2.30.42.10">
    <property type="match status" value="1"/>
</dbReference>
<dbReference type="InterPro" id="IPR000008">
    <property type="entry name" value="C2_dom"/>
</dbReference>
<keyword evidence="1" id="KW-0770">Synapse</keyword>
<name>A0A915M643_MELJA</name>
<dbReference type="SUPFAM" id="SSF50156">
    <property type="entry name" value="PDZ domain-like"/>
    <property type="match status" value="1"/>
</dbReference>
<dbReference type="InterPro" id="IPR039032">
    <property type="entry name" value="Rim-like"/>
</dbReference>
<dbReference type="WBParaSite" id="scaffold3353_cov213.g6487">
    <property type="protein sequence ID" value="scaffold3353_cov213.g6487"/>
    <property type="gene ID" value="scaffold3353_cov213.g6487"/>
</dbReference>
<evidence type="ECO:0000259" key="4">
    <source>
        <dbReference type="PROSITE" id="PS50004"/>
    </source>
</evidence>
<dbReference type="Pfam" id="PF00168">
    <property type="entry name" value="C2"/>
    <property type="match status" value="1"/>
</dbReference>
<dbReference type="GO" id="GO:2000300">
    <property type="term" value="P:regulation of synaptic vesicle exocytosis"/>
    <property type="evidence" value="ECO:0007669"/>
    <property type="project" value="TreeGrafter"/>
</dbReference>
<dbReference type="SMART" id="SM00239">
    <property type="entry name" value="C2"/>
    <property type="match status" value="1"/>
</dbReference>
<dbReference type="GO" id="GO:0031267">
    <property type="term" value="F:small GTPase binding"/>
    <property type="evidence" value="ECO:0007669"/>
    <property type="project" value="InterPro"/>
</dbReference>
<dbReference type="PROSITE" id="PS50004">
    <property type="entry name" value="C2"/>
    <property type="match status" value="1"/>
</dbReference>
<protein>
    <submittedName>
        <fullName evidence="7">Uncharacterized protein</fullName>
    </submittedName>
</protein>
<feature type="domain" description="C2" evidence="4">
    <location>
        <begin position="1368"/>
        <end position="1492"/>
    </location>
</feature>
<dbReference type="Pfam" id="PF00595">
    <property type="entry name" value="PDZ"/>
    <property type="match status" value="1"/>
</dbReference>
<evidence type="ECO:0000256" key="2">
    <source>
        <dbReference type="ARBA" id="ARBA00034103"/>
    </source>
</evidence>
<dbReference type="GO" id="GO:0048167">
    <property type="term" value="P:regulation of synaptic plasticity"/>
    <property type="evidence" value="ECO:0007669"/>
    <property type="project" value="TreeGrafter"/>
</dbReference>
<dbReference type="PANTHER" id="PTHR12157">
    <property type="entry name" value="REGULATING SYNAPTIC MEMBRANE EXOCYTOSIS PROTEIN"/>
    <property type="match status" value="1"/>
</dbReference>
<feature type="compositionally biased region" description="Polar residues" evidence="3">
    <location>
        <begin position="1153"/>
        <end position="1170"/>
    </location>
</feature>
<dbReference type="GO" id="GO:0044325">
    <property type="term" value="F:transmembrane transporter binding"/>
    <property type="evidence" value="ECO:0007669"/>
    <property type="project" value="TreeGrafter"/>
</dbReference>
<feature type="compositionally biased region" description="Polar residues" evidence="3">
    <location>
        <begin position="11"/>
        <end position="22"/>
    </location>
</feature>
<evidence type="ECO:0000313" key="6">
    <source>
        <dbReference type="Proteomes" id="UP000887561"/>
    </source>
</evidence>
<feature type="compositionally biased region" description="Low complexity" evidence="3">
    <location>
        <begin position="1180"/>
        <end position="1198"/>
    </location>
</feature>
<feature type="compositionally biased region" description="Low complexity" evidence="3">
    <location>
        <begin position="654"/>
        <end position="664"/>
    </location>
</feature>
<feature type="region of interest" description="Disordered" evidence="3">
    <location>
        <begin position="1136"/>
        <end position="1233"/>
    </location>
</feature>
<evidence type="ECO:0000256" key="1">
    <source>
        <dbReference type="ARBA" id="ARBA00023018"/>
    </source>
</evidence>
<dbReference type="InterPro" id="IPR035892">
    <property type="entry name" value="C2_domain_sf"/>
</dbReference>
<evidence type="ECO:0000256" key="3">
    <source>
        <dbReference type="SAM" id="MobiDB-lite"/>
    </source>
</evidence>
<feature type="region of interest" description="Disordered" evidence="3">
    <location>
        <begin position="1"/>
        <end position="22"/>
    </location>
</feature>
<proteinExistence type="predicted"/>
<dbReference type="SUPFAM" id="SSF49562">
    <property type="entry name" value="C2 domain (Calcium/lipid-binding domain, CaLB)"/>
    <property type="match status" value="1"/>
</dbReference>
<comment type="subcellular location">
    <subcellularLocation>
        <location evidence="2">Synapse</location>
    </subcellularLocation>
</comment>
<dbReference type="GO" id="GO:0042391">
    <property type="term" value="P:regulation of membrane potential"/>
    <property type="evidence" value="ECO:0007669"/>
    <property type="project" value="TreeGrafter"/>
</dbReference>
<dbReference type="GO" id="GO:0042734">
    <property type="term" value="C:presynaptic membrane"/>
    <property type="evidence" value="ECO:0007669"/>
    <property type="project" value="TreeGrafter"/>
</dbReference>
<dbReference type="PROSITE" id="PS50106">
    <property type="entry name" value="PDZ"/>
    <property type="match status" value="1"/>
</dbReference>
<keyword evidence="6" id="KW-1185">Reference proteome</keyword>
<evidence type="ECO:0000259" key="5">
    <source>
        <dbReference type="PROSITE" id="PS50106"/>
    </source>
</evidence>
<evidence type="ECO:0000313" key="7">
    <source>
        <dbReference type="WBParaSite" id="scaffold3353_cov213.g6487"/>
    </source>
</evidence>
<dbReference type="PANTHER" id="PTHR12157:SF25">
    <property type="entry name" value="REGULATING SYNAPTIC MEMBRANE EXOCYTOSIS PROTEIN 3"/>
    <property type="match status" value="1"/>
</dbReference>
<dbReference type="Gene3D" id="2.60.40.150">
    <property type="entry name" value="C2 domain"/>
    <property type="match status" value="1"/>
</dbReference>
<feature type="region of interest" description="Disordered" evidence="3">
    <location>
        <begin position="190"/>
        <end position="212"/>
    </location>
</feature>
<feature type="compositionally biased region" description="Basic and acidic residues" evidence="3">
    <location>
        <begin position="1"/>
        <end position="10"/>
    </location>
</feature>
<dbReference type="GO" id="GO:0048788">
    <property type="term" value="C:cytoskeleton of presynaptic active zone"/>
    <property type="evidence" value="ECO:0007669"/>
    <property type="project" value="TreeGrafter"/>
</dbReference>
<dbReference type="InterPro" id="IPR036034">
    <property type="entry name" value="PDZ_sf"/>
</dbReference>
<dbReference type="Proteomes" id="UP000887561">
    <property type="component" value="Unplaced"/>
</dbReference>
<dbReference type="GO" id="GO:0048791">
    <property type="term" value="P:calcium ion-regulated exocytosis of neurotransmitter"/>
    <property type="evidence" value="ECO:0007669"/>
    <property type="project" value="TreeGrafter"/>
</dbReference>